<comment type="caution">
    <text evidence="2">The sequence shown here is derived from an EMBL/GenBank/DDBJ whole genome shotgun (WGS) entry which is preliminary data.</text>
</comment>
<feature type="transmembrane region" description="Helical" evidence="1">
    <location>
        <begin position="27"/>
        <end position="49"/>
    </location>
</feature>
<keyword evidence="1" id="KW-1133">Transmembrane helix</keyword>
<dbReference type="Proteomes" id="UP000288351">
    <property type="component" value="Unassembled WGS sequence"/>
</dbReference>
<keyword evidence="1" id="KW-0812">Transmembrane</keyword>
<keyword evidence="1" id="KW-0472">Membrane</keyword>
<dbReference type="RefSeq" id="WP_016570588.1">
    <property type="nucleotide sequence ID" value="NZ_BHXC01000006.1"/>
</dbReference>
<gene>
    <name evidence="2" type="ORF">SALB_03575</name>
</gene>
<feature type="transmembrane region" description="Helical" evidence="1">
    <location>
        <begin position="61"/>
        <end position="85"/>
    </location>
</feature>
<evidence type="ECO:0000256" key="1">
    <source>
        <dbReference type="SAM" id="Phobius"/>
    </source>
</evidence>
<sequence>MWEHRLALAPTLLGLVALPLSAVLHLLAWWSGVLLTPLAGVPLAWLITLQRDDPALDRAAFGWRLALTLAAITAVAWLALAAAFGPLAGPLGWLWVFLLIAAQSIWSLVRRSH</sequence>
<evidence type="ECO:0000313" key="3">
    <source>
        <dbReference type="Proteomes" id="UP000288351"/>
    </source>
</evidence>
<protein>
    <submittedName>
        <fullName evidence="2">Uncharacterized protein</fullName>
    </submittedName>
</protein>
<dbReference type="AlphaFoldDB" id="A0A401QZR9"/>
<feature type="transmembrane region" description="Helical" evidence="1">
    <location>
        <begin position="91"/>
        <end position="109"/>
    </location>
</feature>
<proteinExistence type="predicted"/>
<organism evidence="2 3">
    <name type="scientific">Streptomyces noursei</name>
    <name type="common">Streptomyces albulus</name>
    <dbReference type="NCBI Taxonomy" id="1971"/>
    <lineage>
        <taxon>Bacteria</taxon>
        <taxon>Bacillati</taxon>
        <taxon>Actinomycetota</taxon>
        <taxon>Actinomycetes</taxon>
        <taxon>Kitasatosporales</taxon>
        <taxon>Streptomycetaceae</taxon>
        <taxon>Streptomyces</taxon>
    </lineage>
</organism>
<evidence type="ECO:0000313" key="2">
    <source>
        <dbReference type="EMBL" id="GCB90867.1"/>
    </source>
</evidence>
<dbReference type="EMBL" id="BHXC01000006">
    <property type="protein sequence ID" value="GCB90867.1"/>
    <property type="molecule type" value="Genomic_DNA"/>
</dbReference>
<accession>A0A401QZR9</accession>
<reference evidence="2 3" key="1">
    <citation type="journal article" date="2019" name="Microbiol. Resour. Announc.">
        <title>Draft Genome Sequence of the Most Traditional epsilon-Poly-l-Lysine Producer, Streptomyces albulus NBRC14147.</title>
        <authorList>
            <person name="Yamanaka K."/>
            <person name="Hamano Y."/>
        </authorList>
    </citation>
    <scope>NUCLEOTIDE SEQUENCE [LARGE SCALE GENOMIC DNA]</scope>
    <source>
        <strain evidence="2 3">NBRC 14147</strain>
    </source>
</reference>
<name>A0A401QZR9_STRNR</name>